<keyword evidence="2" id="KW-1185">Reference proteome</keyword>
<accession>A0ABU4G7M6</accession>
<dbReference type="Proteomes" id="UP001282284">
    <property type="component" value="Unassembled WGS sequence"/>
</dbReference>
<feature type="non-terminal residue" evidence="1">
    <location>
        <position position="1"/>
    </location>
</feature>
<proteinExistence type="predicted"/>
<comment type="caution">
    <text evidence="1">The sequence shown here is derived from an EMBL/GenBank/DDBJ whole genome shotgun (WGS) entry which is preliminary data.</text>
</comment>
<reference evidence="1 2" key="1">
    <citation type="submission" date="2023-06" db="EMBL/GenBank/DDBJ databases">
        <title>Sporosarcina sp. nov., isolated from Korean traditional fermented seafood 'Jeotgal'.</title>
        <authorList>
            <person name="Yang A.I."/>
            <person name="Shin N.-R."/>
        </authorList>
    </citation>
    <scope>NUCLEOTIDE SEQUENCE [LARGE SCALE GENOMIC DNA]</scope>
    <source>
        <strain evidence="1 2">KCTC13119</strain>
    </source>
</reference>
<dbReference type="EMBL" id="JAUBDI010000005">
    <property type="protein sequence ID" value="MDW0112980.1"/>
    <property type="molecule type" value="Genomic_DNA"/>
</dbReference>
<evidence type="ECO:0000313" key="1">
    <source>
        <dbReference type="EMBL" id="MDW0112980.1"/>
    </source>
</evidence>
<sequence>KLLNYVNRKLRKSKGRQKVSKEEEKPINYGEDSAIVDPINKQHFIKKEKKLKATKKNKAK</sequence>
<evidence type="ECO:0000313" key="2">
    <source>
        <dbReference type="Proteomes" id="UP001282284"/>
    </source>
</evidence>
<organism evidence="1 2">
    <name type="scientific">Sporosarcina saromensis</name>
    <dbReference type="NCBI Taxonomy" id="359365"/>
    <lineage>
        <taxon>Bacteria</taxon>
        <taxon>Bacillati</taxon>
        <taxon>Bacillota</taxon>
        <taxon>Bacilli</taxon>
        <taxon>Bacillales</taxon>
        <taxon>Caryophanaceae</taxon>
        <taxon>Sporosarcina</taxon>
    </lineage>
</organism>
<protein>
    <submittedName>
        <fullName evidence="1">Uncharacterized protein</fullName>
    </submittedName>
</protein>
<name>A0ABU4G7M6_9BACL</name>
<gene>
    <name evidence="1" type="ORF">QT711_07265</name>
</gene>
<dbReference type="RefSeq" id="WP_317943029.1">
    <property type="nucleotide sequence ID" value="NZ_JAUBDI010000005.1"/>
</dbReference>